<evidence type="ECO:0000256" key="2">
    <source>
        <dbReference type="ARBA" id="ARBA00017703"/>
    </source>
</evidence>
<evidence type="ECO:0000313" key="11">
    <source>
        <dbReference type="EMBL" id="CAI2719463.1"/>
    </source>
</evidence>
<dbReference type="Pfam" id="PF06144">
    <property type="entry name" value="DNA_pol3_delta"/>
    <property type="match status" value="1"/>
</dbReference>
<dbReference type="EMBL" id="OX336137">
    <property type="protein sequence ID" value="CAI2719463.1"/>
    <property type="molecule type" value="Genomic_DNA"/>
</dbReference>
<reference evidence="11 12" key="1">
    <citation type="submission" date="2022-09" db="EMBL/GenBank/DDBJ databases">
        <authorList>
            <person name="Kop L."/>
        </authorList>
    </citation>
    <scope>NUCLEOTIDE SEQUENCE [LARGE SCALE GENOMIC DNA]</scope>
    <source>
        <strain evidence="11 12">347</strain>
    </source>
</reference>
<dbReference type="InterPro" id="IPR008921">
    <property type="entry name" value="DNA_pol3_clamp-load_cplx_C"/>
</dbReference>
<evidence type="ECO:0000256" key="3">
    <source>
        <dbReference type="ARBA" id="ARBA00022679"/>
    </source>
</evidence>
<comment type="similarity">
    <text evidence="7">Belongs to the DNA polymerase HolA subunit family.</text>
</comment>
<keyword evidence="12" id="KW-1185">Reference proteome</keyword>
<evidence type="ECO:0000259" key="9">
    <source>
        <dbReference type="Pfam" id="PF06144"/>
    </source>
</evidence>
<dbReference type="Pfam" id="PF21694">
    <property type="entry name" value="DNA_pol3_delta_C"/>
    <property type="match status" value="1"/>
</dbReference>
<name>A0ABN8W7R8_9BACT</name>
<dbReference type="InterPro" id="IPR010372">
    <property type="entry name" value="DNA_pol3_delta_N"/>
</dbReference>
<evidence type="ECO:0000313" key="12">
    <source>
        <dbReference type="Proteomes" id="UP001157733"/>
    </source>
</evidence>
<dbReference type="PANTHER" id="PTHR34388">
    <property type="entry name" value="DNA POLYMERASE III SUBUNIT DELTA"/>
    <property type="match status" value="1"/>
</dbReference>
<keyword evidence="6" id="KW-0239">DNA-directed DNA polymerase</keyword>
<keyword evidence="5" id="KW-0235">DNA replication</keyword>
<dbReference type="InterPro" id="IPR005790">
    <property type="entry name" value="DNA_polIII_delta"/>
</dbReference>
<gene>
    <name evidence="11" type="primary">holA</name>
    <name evidence="11" type="ORF">NSPWAT_2607</name>
</gene>
<protein>
    <recommendedName>
        <fullName evidence="2">DNA polymerase III subunit delta</fullName>
        <ecNumber evidence="1">2.7.7.7</ecNumber>
    </recommendedName>
</protein>
<accession>A0ABN8W7R8</accession>
<evidence type="ECO:0000256" key="4">
    <source>
        <dbReference type="ARBA" id="ARBA00022695"/>
    </source>
</evidence>
<proteinExistence type="inferred from homology"/>
<dbReference type="EC" id="2.7.7.7" evidence="1"/>
<evidence type="ECO:0000256" key="8">
    <source>
        <dbReference type="ARBA" id="ARBA00049244"/>
    </source>
</evidence>
<evidence type="ECO:0000259" key="10">
    <source>
        <dbReference type="Pfam" id="PF21694"/>
    </source>
</evidence>
<dbReference type="Gene3D" id="1.10.8.60">
    <property type="match status" value="1"/>
</dbReference>
<feature type="domain" description="DNA polymerase III delta subunit-like C-terminal" evidence="10">
    <location>
        <begin position="210"/>
        <end position="329"/>
    </location>
</feature>
<dbReference type="Gene3D" id="1.20.272.10">
    <property type="match status" value="1"/>
</dbReference>
<dbReference type="Proteomes" id="UP001157733">
    <property type="component" value="Chromosome"/>
</dbReference>
<dbReference type="InterPro" id="IPR048466">
    <property type="entry name" value="DNA_pol3_delta-like_C"/>
</dbReference>
<evidence type="ECO:0000256" key="1">
    <source>
        <dbReference type="ARBA" id="ARBA00012417"/>
    </source>
</evidence>
<evidence type="ECO:0000256" key="6">
    <source>
        <dbReference type="ARBA" id="ARBA00022932"/>
    </source>
</evidence>
<dbReference type="GO" id="GO:0003887">
    <property type="term" value="F:DNA-directed DNA polymerase activity"/>
    <property type="evidence" value="ECO:0007669"/>
    <property type="project" value="UniProtKB-EC"/>
</dbReference>
<organism evidence="11 12">
    <name type="scientific">Nitrospina watsonii</name>
    <dbReference type="NCBI Taxonomy" id="1323948"/>
    <lineage>
        <taxon>Bacteria</taxon>
        <taxon>Pseudomonadati</taxon>
        <taxon>Nitrospinota/Tectimicrobiota group</taxon>
        <taxon>Nitrospinota</taxon>
        <taxon>Nitrospinia</taxon>
        <taxon>Nitrospinales</taxon>
        <taxon>Nitrospinaceae</taxon>
        <taxon>Nitrospina</taxon>
    </lineage>
</organism>
<dbReference type="SUPFAM" id="SSF48019">
    <property type="entry name" value="post-AAA+ oligomerization domain-like"/>
    <property type="match status" value="1"/>
</dbReference>
<sequence length="334" mass="37291">MTAMELIRALNGGTRHPVYFLYGEEDFFKLELLRLLTGQLITADNRDFNLETFEGKTSHPNDWIEAAKTFSFLGGDKLVLVRNVDEATFADADIQALIDYTKNPAPEACLALTARKADRKRKLYKHLTGLPGAGDCAAPKEGELTMWIKNRAKGLGYTLETDAAQTLLSRIGPKPGILAQELDKVITFTGDSKTLKPDAVAEVVGAIKMESVFSLTDALKEKNADRALRLLRNQLEHGEEPVKVLGMIAWQFRLIWEVKHHQQQRVPRQQIAKVMGQKPFLIEQALKFTGNFTERQLRNGFQSLSDADLELKSTGKAPEGILESLILKLCAKTE</sequence>
<evidence type="ECO:0000256" key="5">
    <source>
        <dbReference type="ARBA" id="ARBA00022705"/>
    </source>
</evidence>
<feature type="domain" description="DNA polymerase III delta N-terminal" evidence="9">
    <location>
        <begin position="19"/>
        <end position="127"/>
    </location>
</feature>
<evidence type="ECO:0000256" key="7">
    <source>
        <dbReference type="ARBA" id="ARBA00034754"/>
    </source>
</evidence>
<dbReference type="InterPro" id="IPR027417">
    <property type="entry name" value="P-loop_NTPase"/>
</dbReference>
<dbReference type="PANTHER" id="PTHR34388:SF1">
    <property type="entry name" value="DNA POLYMERASE III SUBUNIT DELTA"/>
    <property type="match status" value="1"/>
</dbReference>
<comment type="catalytic activity">
    <reaction evidence="8">
        <text>DNA(n) + a 2'-deoxyribonucleoside 5'-triphosphate = DNA(n+1) + diphosphate</text>
        <dbReference type="Rhea" id="RHEA:22508"/>
        <dbReference type="Rhea" id="RHEA-COMP:17339"/>
        <dbReference type="Rhea" id="RHEA-COMP:17340"/>
        <dbReference type="ChEBI" id="CHEBI:33019"/>
        <dbReference type="ChEBI" id="CHEBI:61560"/>
        <dbReference type="ChEBI" id="CHEBI:173112"/>
        <dbReference type="EC" id="2.7.7.7"/>
    </reaction>
</comment>
<dbReference type="SUPFAM" id="SSF52540">
    <property type="entry name" value="P-loop containing nucleoside triphosphate hydrolases"/>
    <property type="match status" value="1"/>
</dbReference>
<keyword evidence="3 11" id="KW-0808">Transferase</keyword>
<dbReference type="Gene3D" id="3.40.50.300">
    <property type="entry name" value="P-loop containing nucleotide triphosphate hydrolases"/>
    <property type="match status" value="1"/>
</dbReference>
<keyword evidence="4 11" id="KW-0548">Nucleotidyltransferase</keyword>
<dbReference type="NCBIfam" id="TIGR01128">
    <property type="entry name" value="holA"/>
    <property type="match status" value="1"/>
</dbReference>